<keyword evidence="5 7" id="KW-0862">Zinc</keyword>
<feature type="binding site" description="in inhibited form" evidence="7">
    <location>
        <position position="46"/>
    </location>
    <ligand>
        <name>Zn(2+)</name>
        <dbReference type="ChEBI" id="CHEBI:29105"/>
        <label>2</label>
        <note>catalytic</note>
    </ligand>
</feature>
<evidence type="ECO:0000256" key="6">
    <source>
        <dbReference type="PIRSR" id="PIRSR621190-1"/>
    </source>
</evidence>
<dbReference type="SMART" id="SM00235">
    <property type="entry name" value="ZnMc"/>
    <property type="match status" value="1"/>
</dbReference>
<keyword evidence="7" id="KW-0106">Calcium</keyword>
<evidence type="ECO:0000313" key="11">
    <source>
        <dbReference type="WBParaSite" id="PSU_v2.g15251.t1"/>
    </source>
</evidence>
<evidence type="ECO:0000256" key="5">
    <source>
        <dbReference type="ARBA" id="ARBA00022833"/>
    </source>
</evidence>
<keyword evidence="3 7" id="KW-0479">Metal-binding</keyword>
<keyword evidence="4" id="KW-0378">Hydrolase</keyword>
<dbReference type="InterPro" id="IPR021190">
    <property type="entry name" value="Pept_M10A"/>
</dbReference>
<dbReference type="Pfam" id="PF00413">
    <property type="entry name" value="Peptidase_M10"/>
    <property type="match status" value="1"/>
</dbReference>
<evidence type="ECO:0000256" key="3">
    <source>
        <dbReference type="ARBA" id="ARBA00022723"/>
    </source>
</evidence>
<feature type="active site" evidence="6">
    <location>
        <position position="175"/>
    </location>
</feature>
<evidence type="ECO:0000313" key="10">
    <source>
        <dbReference type="Proteomes" id="UP000887577"/>
    </source>
</evidence>
<feature type="binding site" evidence="7">
    <location>
        <position position="184"/>
    </location>
    <ligand>
        <name>Zn(2+)</name>
        <dbReference type="ChEBI" id="CHEBI:29105"/>
        <label>2</label>
        <note>catalytic</note>
    </ligand>
</feature>
<keyword evidence="10" id="KW-1185">Reference proteome</keyword>
<feature type="binding site" evidence="7">
    <location>
        <position position="122"/>
    </location>
    <ligand>
        <name>Zn(2+)</name>
        <dbReference type="ChEBI" id="CHEBI:29105"/>
        <label>1</label>
    </ligand>
</feature>
<reference evidence="11" key="1">
    <citation type="submission" date="2022-11" db="UniProtKB">
        <authorList>
            <consortium name="WormBaseParasite"/>
        </authorList>
    </citation>
    <scope>IDENTIFICATION</scope>
</reference>
<keyword evidence="8" id="KW-0732">Signal</keyword>
<feature type="binding site" evidence="7">
    <location>
        <position position="178"/>
    </location>
    <ligand>
        <name>Zn(2+)</name>
        <dbReference type="ChEBI" id="CHEBI:29105"/>
        <label>2</label>
        <note>catalytic</note>
    </ligand>
</feature>
<keyword evidence="2" id="KW-0645">Protease</keyword>
<dbReference type="InterPro" id="IPR001818">
    <property type="entry name" value="Pept_M10_metallopeptidase"/>
</dbReference>
<evidence type="ECO:0000256" key="4">
    <source>
        <dbReference type="ARBA" id="ARBA00022801"/>
    </source>
</evidence>
<evidence type="ECO:0000256" key="8">
    <source>
        <dbReference type="SAM" id="SignalP"/>
    </source>
</evidence>
<dbReference type="InterPro" id="IPR006026">
    <property type="entry name" value="Peptidase_Metallo"/>
</dbReference>
<dbReference type="GO" id="GO:0030574">
    <property type="term" value="P:collagen catabolic process"/>
    <property type="evidence" value="ECO:0007669"/>
    <property type="project" value="TreeGrafter"/>
</dbReference>
<dbReference type="GO" id="GO:0005615">
    <property type="term" value="C:extracellular space"/>
    <property type="evidence" value="ECO:0007669"/>
    <property type="project" value="TreeGrafter"/>
</dbReference>
<feature type="chain" id="PRO_5036790385" evidence="8">
    <location>
        <begin position="17"/>
        <end position="230"/>
    </location>
</feature>
<feature type="domain" description="Peptidase metallopeptidase" evidence="9">
    <location>
        <begin position="58"/>
        <end position="226"/>
    </location>
</feature>
<dbReference type="PRINTS" id="PR00138">
    <property type="entry name" value="MATRIXIN"/>
</dbReference>
<feature type="binding site" evidence="7">
    <location>
        <position position="145"/>
    </location>
    <ligand>
        <name>Zn(2+)</name>
        <dbReference type="ChEBI" id="CHEBI:29105"/>
        <label>1</label>
    </ligand>
</feature>
<feature type="binding site" evidence="7">
    <location>
        <position position="132"/>
    </location>
    <ligand>
        <name>Ca(2+)</name>
        <dbReference type="ChEBI" id="CHEBI:29108"/>
        <label>3</label>
    </ligand>
</feature>
<accession>A0A914YCR0</accession>
<feature type="signal peptide" evidence="8">
    <location>
        <begin position="1"/>
        <end position="16"/>
    </location>
</feature>
<feature type="binding site" evidence="7">
    <location>
        <position position="112"/>
    </location>
    <ligand>
        <name>Ca(2+)</name>
        <dbReference type="ChEBI" id="CHEBI:29108"/>
        <label>2</label>
    </ligand>
</feature>
<dbReference type="GO" id="GO:0008270">
    <property type="term" value="F:zinc ion binding"/>
    <property type="evidence" value="ECO:0007669"/>
    <property type="project" value="InterPro"/>
</dbReference>
<feature type="binding site" evidence="7">
    <location>
        <position position="193"/>
    </location>
    <ligand>
        <name>Zn(2+)</name>
        <dbReference type="ChEBI" id="CHEBI:29105"/>
        <label>2</label>
        <note>catalytic</note>
    </ligand>
</feature>
<evidence type="ECO:0000259" key="9">
    <source>
        <dbReference type="SMART" id="SM00235"/>
    </source>
</evidence>
<feature type="binding site" evidence="7">
    <location>
        <position position="148"/>
    </location>
    <ligand>
        <name>Ca(2+)</name>
        <dbReference type="ChEBI" id="CHEBI:29108"/>
        <label>1</label>
    </ligand>
</feature>
<dbReference type="SUPFAM" id="SSF55486">
    <property type="entry name" value="Metalloproteases ('zincins'), catalytic domain"/>
    <property type="match status" value="1"/>
</dbReference>
<comment type="similarity">
    <text evidence="1">Belongs to the peptidase M10A family.</text>
</comment>
<organism evidence="10 11">
    <name type="scientific">Panagrolaimus superbus</name>
    <dbReference type="NCBI Taxonomy" id="310955"/>
    <lineage>
        <taxon>Eukaryota</taxon>
        <taxon>Metazoa</taxon>
        <taxon>Ecdysozoa</taxon>
        <taxon>Nematoda</taxon>
        <taxon>Chromadorea</taxon>
        <taxon>Rhabditida</taxon>
        <taxon>Tylenchina</taxon>
        <taxon>Panagrolaimomorpha</taxon>
        <taxon>Panagrolaimoidea</taxon>
        <taxon>Panagrolaimidae</taxon>
        <taxon>Panagrolaimus</taxon>
    </lineage>
</organism>
<sequence length="230" mass="26560">MYFIVFFSLLISSTHGFHLRDYILDINKESNVKRQAVDESKIRFSCGVSDFQGVKLRDTVPWQNDRVTYMVLIESKKLSQDIVRRTLRQAFDIWSAEIPREFVEVNDESSADIKIGFVTGKHCDMEPFAKNSNVFAHANPSGVLHFNDDIPWKSYSNADNIELKSIDFFWVALHELGHVLGLAHNTKVPKSVMENIYKHPADQKGRYREPRLIPEDVDDIREIYGARIGK</sequence>
<dbReference type="GO" id="GO:0031012">
    <property type="term" value="C:extracellular matrix"/>
    <property type="evidence" value="ECO:0007669"/>
    <property type="project" value="InterPro"/>
</dbReference>
<name>A0A914YCR0_9BILA</name>
<dbReference type="Proteomes" id="UP000887577">
    <property type="component" value="Unplaced"/>
</dbReference>
<proteinExistence type="inferred from homology"/>
<comment type="cofactor">
    <cofactor evidence="7">
        <name>Ca(2+)</name>
        <dbReference type="ChEBI" id="CHEBI:29108"/>
    </cofactor>
    <text evidence="7">Can bind about 5 Ca(2+) ions per subunit.</text>
</comment>
<evidence type="ECO:0000256" key="7">
    <source>
        <dbReference type="PIRSR" id="PIRSR621190-2"/>
    </source>
</evidence>
<dbReference type="AlphaFoldDB" id="A0A914YCR0"/>
<evidence type="ECO:0000256" key="2">
    <source>
        <dbReference type="ARBA" id="ARBA00022670"/>
    </source>
</evidence>
<dbReference type="InterPro" id="IPR024079">
    <property type="entry name" value="MetalloPept_cat_dom_sf"/>
</dbReference>
<comment type="cofactor">
    <cofactor evidence="7">
        <name>Zn(2+)</name>
        <dbReference type="ChEBI" id="CHEBI:29105"/>
    </cofactor>
    <text evidence="7">Binds 2 Zn(2+) ions per subunit.</text>
</comment>
<feature type="binding site" evidence="7">
    <location>
        <position position="174"/>
    </location>
    <ligand>
        <name>Zn(2+)</name>
        <dbReference type="ChEBI" id="CHEBI:29105"/>
        <label>2</label>
        <note>catalytic</note>
    </ligand>
</feature>
<dbReference type="GO" id="GO:0030198">
    <property type="term" value="P:extracellular matrix organization"/>
    <property type="evidence" value="ECO:0007669"/>
    <property type="project" value="TreeGrafter"/>
</dbReference>
<dbReference type="PANTHER" id="PTHR10201:SF329">
    <property type="entry name" value="MATRIX METALLOPROTEINASE-C"/>
    <property type="match status" value="1"/>
</dbReference>
<feature type="binding site" evidence="7">
    <location>
        <position position="124"/>
    </location>
    <ligand>
        <name>Zn(2+)</name>
        <dbReference type="ChEBI" id="CHEBI:29105"/>
        <label>1</label>
    </ligand>
</feature>
<evidence type="ECO:0000256" key="1">
    <source>
        <dbReference type="ARBA" id="ARBA00010370"/>
    </source>
</evidence>
<dbReference type="Gene3D" id="3.40.390.10">
    <property type="entry name" value="Collagenase (Catalytic Domain)"/>
    <property type="match status" value="1"/>
</dbReference>
<dbReference type="WBParaSite" id="PSU_v2.g15251.t1">
    <property type="protein sequence ID" value="PSU_v2.g15251.t1"/>
    <property type="gene ID" value="PSU_v2.g15251"/>
</dbReference>
<protein>
    <submittedName>
        <fullName evidence="11">Peptidase metallopeptidase domain-containing protein</fullName>
    </submittedName>
</protein>
<dbReference type="PANTHER" id="PTHR10201">
    <property type="entry name" value="MATRIX METALLOPROTEINASE"/>
    <property type="match status" value="1"/>
</dbReference>
<dbReference type="GO" id="GO:0006508">
    <property type="term" value="P:proteolysis"/>
    <property type="evidence" value="ECO:0007669"/>
    <property type="project" value="UniProtKB-KW"/>
</dbReference>
<dbReference type="GO" id="GO:0004222">
    <property type="term" value="F:metalloendopeptidase activity"/>
    <property type="evidence" value="ECO:0007669"/>
    <property type="project" value="InterPro"/>
</dbReference>
<feature type="binding site" evidence="7">
    <location>
        <position position="137"/>
    </location>
    <ligand>
        <name>Zn(2+)</name>
        <dbReference type="ChEBI" id="CHEBI:29105"/>
        <label>1</label>
    </ligand>
</feature>